<gene>
    <name evidence="1" type="ORF">PoB_005367500</name>
</gene>
<name>A0AAV4C653_9GAST</name>
<keyword evidence="2" id="KW-1185">Reference proteome</keyword>
<dbReference type="AlphaFoldDB" id="A0AAV4C653"/>
<reference evidence="1 2" key="1">
    <citation type="journal article" date="2021" name="Elife">
        <title>Chloroplast acquisition without the gene transfer in kleptoplastic sea slugs, Plakobranchus ocellatus.</title>
        <authorList>
            <person name="Maeda T."/>
            <person name="Takahashi S."/>
            <person name="Yoshida T."/>
            <person name="Shimamura S."/>
            <person name="Takaki Y."/>
            <person name="Nagai Y."/>
            <person name="Toyoda A."/>
            <person name="Suzuki Y."/>
            <person name="Arimoto A."/>
            <person name="Ishii H."/>
            <person name="Satoh N."/>
            <person name="Nishiyama T."/>
            <person name="Hasebe M."/>
            <person name="Maruyama T."/>
            <person name="Minagawa J."/>
            <person name="Obokata J."/>
            <person name="Shigenobu S."/>
        </authorList>
    </citation>
    <scope>NUCLEOTIDE SEQUENCE [LARGE SCALE GENOMIC DNA]</scope>
</reference>
<protein>
    <submittedName>
        <fullName evidence="1">Craniofacial development protein 2-like</fullName>
    </submittedName>
</protein>
<proteinExistence type="predicted"/>
<dbReference type="InterPro" id="IPR036691">
    <property type="entry name" value="Endo/exonu/phosph_ase_sf"/>
</dbReference>
<accession>A0AAV4C653</accession>
<organism evidence="1 2">
    <name type="scientific">Plakobranchus ocellatus</name>
    <dbReference type="NCBI Taxonomy" id="259542"/>
    <lineage>
        <taxon>Eukaryota</taxon>
        <taxon>Metazoa</taxon>
        <taxon>Spiralia</taxon>
        <taxon>Lophotrochozoa</taxon>
        <taxon>Mollusca</taxon>
        <taxon>Gastropoda</taxon>
        <taxon>Heterobranchia</taxon>
        <taxon>Euthyneura</taxon>
        <taxon>Panpulmonata</taxon>
        <taxon>Sacoglossa</taxon>
        <taxon>Placobranchoidea</taxon>
        <taxon>Plakobranchidae</taxon>
        <taxon>Plakobranchus</taxon>
    </lineage>
</organism>
<dbReference type="Gene3D" id="3.60.10.10">
    <property type="entry name" value="Endonuclease/exonuclease/phosphatase"/>
    <property type="match status" value="1"/>
</dbReference>
<evidence type="ECO:0000313" key="1">
    <source>
        <dbReference type="EMBL" id="GFO27170.1"/>
    </source>
</evidence>
<comment type="caution">
    <text evidence="1">The sequence shown here is derived from an EMBL/GenBank/DDBJ whole genome shotgun (WGS) entry which is preliminary data.</text>
</comment>
<dbReference type="SUPFAM" id="SSF56219">
    <property type="entry name" value="DNase I-like"/>
    <property type="match status" value="1"/>
</dbReference>
<dbReference type="Proteomes" id="UP000735302">
    <property type="component" value="Unassembled WGS sequence"/>
</dbReference>
<sequence>MDRDRFHETRYKTLIYSGGHTHERGVGILFNVATAKSLGSWCPTSDRVVVAKLVANPLNLRIIQVYAPTSDSEDVQVEKFNEEIEKAKDYLQFQDIIIVMGSFNAKVGDERIENVVGPSGIGTVNERGRRLIEWCQIMILPSLIPGIKTETTVDLEESRQKKKKQKRLHPHS</sequence>
<dbReference type="EMBL" id="BLXT01005884">
    <property type="protein sequence ID" value="GFO27170.1"/>
    <property type="molecule type" value="Genomic_DNA"/>
</dbReference>
<evidence type="ECO:0000313" key="2">
    <source>
        <dbReference type="Proteomes" id="UP000735302"/>
    </source>
</evidence>